<proteinExistence type="predicted"/>
<dbReference type="Proteomes" id="UP000594260">
    <property type="component" value="Unplaced"/>
</dbReference>
<name>A0A7M7M4X1_VARDE</name>
<feature type="compositionally biased region" description="Low complexity" evidence="2">
    <location>
        <begin position="247"/>
        <end position="269"/>
    </location>
</feature>
<dbReference type="AlphaFoldDB" id="A0A7M7M4X1"/>
<keyword evidence="1" id="KW-0175">Coiled coil</keyword>
<reference evidence="3" key="1">
    <citation type="submission" date="2021-01" db="UniProtKB">
        <authorList>
            <consortium name="EnsemblMetazoa"/>
        </authorList>
    </citation>
    <scope>IDENTIFICATION</scope>
</reference>
<dbReference type="InParanoid" id="A0A7M7M4X1"/>
<sequence>MRNKDNRMTSTGLSCIICAQPLLRFLFNPNGDYILNCSSATCTYGILHASVHKAETTAEQLQPIIANPECNIDMPDFAAMLDDDLYAKRELQNDEENLEEDLQAHFSLAAKEDRSIDSWLQEFVNTPQETAVPPVKTTGCHSSIDPKFDGFSTFHKEPSQVSKGKFAFNRVPKVQSGPATTFPVARRNERETMALESTKSMLEMQKPKRTGTKRGTGPSALFKKTQAKAAVLRANMELTDETKSEAGSSDSGVQSESSSSSSLSTGTLTGEMTTIQRLLHLEEAKKRSWGKTGMPGFRPSATTTIPKLKLF</sequence>
<evidence type="ECO:0000313" key="4">
    <source>
        <dbReference type="Proteomes" id="UP000594260"/>
    </source>
</evidence>
<dbReference type="KEGG" id="vde:111245338"/>
<feature type="region of interest" description="Disordered" evidence="2">
    <location>
        <begin position="286"/>
        <end position="305"/>
    </location>
</feature>
<dbReference type="OrthoDB" id="10512735at2759"/>
<dbReference type="RefSeq" id="XP_022649305.1">
    <property type="nucleotide sequence ID" value="XM_022793570.1"/>
</dbReference>
<protein>
    <submittedName>
        <fullName evidence="3">Uncharacterized protein</fullName>
    </submittedName>
</protein>
<accession>A0A7M7M4X1</accession>
<dbReference type="EnsemblMetazoa" id="XM_022793570">
    <property type="protein sequence ID" value="XP_022649305"/>
    <property type="gene ID" value="LOC111245338"/>
</dbReference>
<feature type="coiled-coil region" evidence="1">
    <location>
        <begin position="81"/>
        <end position="108"/>
    </location>
</feature>
<organism evidence="3 4">
    <name type="scientific">Varroa destructor</name>
    <name type="common">Honeybee mite</name>
    <dbReference type="NCBI Taxonomy" id="109461"/>
    <lineage>
        <taxon>Eukaryota</taxon>
        <taxon>Metazoa</taxon>
        <taxon>Ecdysozoa</taxon>
        <taxon>Arthropoda</taxon>
        <taxon>Chelicerata</taxon>
        <taxon>Arachnida</taxon>
        <taxon>Acari</taxon>
        <taxon>Parasitiformes</taxon>
        <taxon>Mesostigmata</taxon>
        <taxon>Gamasina</taxon>
        <taxon>Dermanyssoidea</taxon>
        <taxon>Varroidae</taxon>
        <taxon>Varroa</taxon>
    </lineage>
</organism>
<evidence type="ECO:0000256" key="2">
    <source>
        <dbReference type="SAM" id="MobiDB-lite"/>
    </source>
</evidence>
<keyword evidence="4" id="KW-1185">Reference proteome</keyword>
<feature type="region of interest" description="Disordered" evidence="2">
    <location>
        <begin position="239"/>
        <end position="269"/>
    </location>
</feature>
<evidence type="ECO:0000313" key="3">
    <source>
        <dbReference type="EnsemblMetazoa" id="XP_022649305"/>
    </source>
</evidence>
<feature type="region of interest" description="Disordered" evidence="2">
    <location>
        <begin position="196"/>
        <end position="221"/>
    </location>
</feature>
<evidence type="ECO:0000256" key="1">
    <source>
        <dbReference type="SAM" id="Coils"/>
    </source>
</evidence>
<dbReference type="GeneID" id="111245338"/>